<keyword evidence="1" id="KW-0614">Plasmid</keyword>
<reference evidence="2 4" key="2">
    <citation type="submission" date="2020-08" db="EMBL/GenBank/DDBJ databases">
        <title>Genomic Encyclopedia of Type Strains, Phase IV (KMG-IV): sequencing the most valuable type-strain genomes for metagenomic binning, comparative biology and taxonomic classification.</title>
        <authorList>
            <person name="Goeker M."/>
        </authorList>
    </citation>
    <scope>NUCLEOTIDE SEQUENCE [LARGE SCALE GENOMIC DNA]</scope>
    <source>
        <strain evidence="2 4">DSM 10368</strain>
    </source>
</reference>
<reference evidence="1 3" key="1">
    <citation type="submission" date="2016-03" db="EMBL/GenBank/DDBJ databases">
        <title>Complete genome of Aminobacter aminovorans KCTC 2477.</title>
        <authorList>
            <person name="Kim K.M."/>
        </authorList>
    </citation>
    <scope>NUCLEOTIDE SEQUENCE [LARGE SCALE GENOMIC DNA]</scope>
    <source>
        <strain evidence="1 3">KCTC 2477</strain>
        <plasmid evidence="1 3">pAA02</plasmid>
    </source>
</reference>
<gene>
    <name evidence="1" type="ORF">AA2016_6256</name>
    <name evidence="2" type="ORF">FHS67_001398</name>
</gene>
<evidence type="ECO:0000313" key="4">
    <source>
        <dbReference type="Proteomes" id="UP000577697"/>
    </source>
</evidence>
<dbReference type="EMBL" id="CP015007">
    <property type="protein sequence ID" value="AMS45156.1"/>
    <property type="molecule type" value="Genomic_DNA"/>
</dbReference>
<dbReference type="AlphaFoldDB" id="A0AAC8YWI1"/>
<dbReference type="Proteomes" id="UP000577697">
    <property type="component" value="Unassembled WGS sequence"/>
</dbReference>
<organism evidence="1 3">
    <name type="scientific">Aminobacter aminovorans</name>
    <name type="common">Chelatobacter heintzii</name>
    <dbReference type="NCBI Taxonomy" id="83263"/>
    <lineage>
        <taxon>Bacteria</taxon>
        <taxon>Pseudomonadati</taxon>
        <taxon>Pseudomonadota</taxon>
        <taxon>Alphaproteobacteria</taxon>
        <taxon>Hyphomicrobiales</taxon>
        <taxon>Phyllobacteriaceae</taxon>
        <taxon>Aminobacter</taxon>
    </lineage>
</organism>
<geneLocation type="plasmid" evidence="1 3">
    <name>pAA02</name>
</geneLocation>
<dbReference type="EMBL" id="JACICB010000004">
    <property type="protein sequence ID" value="MBB3705088.1"/>
    <property type="molecule type" value="Genomic_DNA"/>
</dbReference>
<dbReference type="Proteomes" id="UP000075755">
    <property type="component" value="Plasmid pAA02"/>
</dbReference>
<proteinExistence type="predicted"/>
<evidence type="ECO:0000313" key="2">
    <source>
        <dbReference type="EMBL" id="MBB3705088.1"/>
    </source>
</evidence>
<keyword evidence="4" id="KW-1185">Reference proteome</keyword>
<evidence type="ECO:0000313" key="3">
    <source>
        <dbReference type="Proteomes" id="UP000075755"/>
    </source>
</evidence>
<evidence type="ECO:0000313" key="1">
    <source>
        <dbReference type="EMBL" id="AMS45156.1"/>
    </source>
</evidence>
<dbReference type="KEGG" id="aak:AA2016_6256"/>
<sequence>MIAPISAFDFDVIQAVMRQIAASGSTAPDTLRQLARTVAEEYCPDEVYPDEMIDSLVQAALAAAEKSRLPE</sequence>
<accession>A0AAC8YWI1</accession>
<protein>
    <submittedName>
        <fullName evidence="1">Uncharacterized protein</fullName>
    </submittedName>
</protein>
<name>A0AAC8YWI1_AMIAI</name>